<keyword evidence="3" id="KW-1185">Reference proteome</keyword>
<dbReference type="PANTHER" id="PTHR43031">
    <property type="entry name" value="FAD-DEPENDENT OXIDOREDUCTASE"/>
    <property type="match status" value="1"/>
</dbReference>
<evidence type="ECO:0000259" key="1">
    <source>
        <dbReference type="PROSITE" id="PS50206"/>
    </source>
</evidence>
<dbReference type="EMBL" id="QJVC01000007">
    <property type="protein sequence ID" value="PYI38534.1"/>
    <property type="molecule type" value="Genomic_DNA"/>
</dbReference>
<dbReference type="PANTHER" id="PTHR43031:SF1">
    <property type="entry name" value="PYRIDINE NUCLEOTIDE-DISULPHIDE OXIDOREDUCTASE"/>
    <property type="match status" value="1"/>
</dbReference>
<feature type="domain" description="Rhodanese" evidence="1">
    <location>
        <begin position="26"/>
        <end position="116"/>
    </location>
</feature>
<protein>
    <submittedName>
        <fullName evidence="2">Sulfurtransferase</fullName>
    </submittedName>
</protein>
<dbReference type="Proteomes" id="UP000247980">
    <property type="component" value="Unassembled WGS sequence"/>
</dbReference>
<dbReference type="Gene3D" id="3.40.250.10">
    <property type="entry name" value="Rhodanese-like domain"/>
    <property type="match status" value="1"/>
</dbReference>
<organism evidence="2 3">
    <name type="scientific">Arthrobacter psychrolactophilus</name>
    <dbReference type="NCBI Taxonomy" id="92442"/>
    <lineage>
        <taxon>Bacteria</taxon>
        <taxon>Bacillati</taxon>
        <taxon>Actinomycetota</taxon>
        <taxon>Actinomycetes</taxon>
        <taxon>Micrococcales</taxon>
        <taxon>Micrococcaceae</taxon>
        <taxon>Arthrobacter</taxon>
    </lineage>
</organism>
<dbReference type="Pfam" id="PF00581">
    <property type="entry name" value="Rhodanese"/>
    <property type="match status" value="1"/>
</dbReference>
<dbReference type="InterPro" id="IPR001763">
    <property type="entry name" value="Rhodanese-like_dom"/>
</dbReference>
<dbReference type="RefSeq" id="WP_110485074.1">
    <property type="nucleotide sequence ID" value="NZ_QJVC01000007.1"/>
</dbReference>
<dbReference type="SMART" id="SM00450">
    <property type="entry name" value="RHOD"/>
    <property type="match status" value="1"/>
</dbReference>
<dbReference type="PROSITE" id="PS50206">
    <property type="entry name" value="RHODANESE_3"/>
    <property type="match status" value="1"/>
</dbReference>
<dbReference type="AlphaFoldDB" id="A0A2V5IWE1"/>
<keyword evidence="2" id="KW-0808">Transferase</keyword>
<comment type="caution">
    <text evidence="2">The sequence shown here is derived from an EMBL/GenBank/DDBJ whole genome shotgun (WGS) entry which is preliminary data.</text>
</comment>
<dbReference type="InterPro" id="IPR050229">
    <property type="entry name" value="GlpE_sulfurtransferase"/>
</dbReference>
<gene>
    <name evidence="2" type="ORF">CVS30_09360</name>
</gene>
<evidence type="ECO:0000313" key="3">
    <source>
        <dbReference type="Proteomes" id="UP000247980"/>
    </source>
</evidence>
<evidence type="ECO:0000313" key="2">
    <source>
        <dbReference type="EMBL" id="PYI38534.1"/>
    </source>
</evidence>
<sequence>MSTASEYFRSKLEFEIDVMDVHEQLPDERFVLVDTRRHASWEHGHVPGALHLPTAFIPQQAHVLIPEGTPVVVYSWGPGCNGSTFAALAFAELGYPVKEMIGGIEYWIRNGLELETSAGVTQASTDPLVTADHGNAIQPVCSTDD</sequence>
<accession>A0A2V5IWE1</accession>
<dbReference type="OrthoDB" id="9802991at2"/>
<proteinExistence type="predicted"/>
<dbReference type="GO" id="GO:0016740">
    <property type="term" value="F:transferase activity"/>
    <property type="evidence" value="ECO:0007669"/>
    <property type="project" value="UniProtKB-KW"/>
</dbReference>
<name>A0A2V5IWE1_9MICC</name>
<dbReference type="InterPro" id="IPR036873">
    <property type="entry name" value="Rhodanese-like_dom_sf"/>
</dbReference>
<dbReference type="SUPFAM" id="SSF52821">
    <property type="entry name" value="Rhodanese/Cell cycle control phosphatase"/>
    <property type="match status" value="1"/>
</dbReference>
<reference evidence="2 3" key="1">
    <citation type="submission" date="2018-05" db="EMBL/GenBank/DDBJ databases">
        <title>Genetic diversity of glacier-inhabiting Cryobacterium bacteria in China and description of Cryobacterium mengkeensis sp. nov. and Arthrobacter glacialis sp. nov.</title>
        <authorList>
            <person name="Liu Q."/>
            <person name="Xin Y.-H."/>
        </authorList>
    </citation>
    <scope>NUCLEOTIDE SEQUENCE [LARGE SCALE GENOMIC DNA]</scope>
    <source>
        <strain evidence="2 3">B7</strain>
    </source>
</reference>